<evidence type="ECO:0000313" key="2">
    <source>
        <dbReference type="EMBL" id="GBP03349.1"/>
    </source>
</evidence>
<keyword evidence="1" id="KW-1133">Transmembrane helix</keyword>
<evidence type="ECO:0000313" key="3">
    <source>
        <dbReference type="Proteomes" id="UP000299102"/>
    </source>
</evidence>
<organism evidence="2 3">
    <name type="scientific">Eumeta variegata</name>
    <name type="common">Bagworm moth</name>
    <name type="synonym">Eumeta japonica</name>
    <dbReference type="NCBI Taxonomy" id="151549"/>
    <lineage>
        <taxon>Eukaryota</taxon>
        <taxon>Metazoa</taxon>
        <taxon>Ecdysozoa</taxon>
        <taxon>Arthropoda</taxon>
        <taxon>Hexapoda</taxon>
        <taxon>Insecta</taxon>
        <taxon>Pterygota</taxon>
        <taxon>Neoptera</taxon>
        <taxon>Endopterygota</taxon>
        <taxon>Lepidoptera</taxon>
        <taxon>Glossata</taxon>
        <taxon>Ditrysia</taxon>
        <taxon>Tineoidea</taxon>
        <taxon>Psychidae</taxon>
        <taxon>Oiketicinae</taxon>
        <taxon>Eumeta</taxon>
    </lineage>
</organism>
<keyword evidence="1" id="KW-0812">Transmembrane</keyword>
<keyword evidence="1" id="KW-0472">Membrane</keyword>
<dbReference type="Proteomes" id="UP000299102">
    <property type="component" value="Unassembled WGS sequence"/>
</dbReference>
<feature type="transmembrane region" description="Helical" evidence="1">
    <location>
        <begin position="78"/>
        <end position="97"/>
    </location>
</feature>
<gene>
    <name evidence="2" type="ORF">EVAR_101745_1</name>
</gene>
<evidence type="ECO:0008006" key="4">
    <source>
        <dbReference type="Google" id="ProtNLM"/>
    </source>
</evidence>
<keyword evidence="3" id="KW-1185">Reference proteome</keyword>
<comment type="caution">
    <text evidence="2">The sequence shown here is derived from an EMBL/GenBank/DDBJ whole genome shotgun (WGS) entry which is preliminary data.</text>
</comment>
<dbReference type="EMBL" id="BGZK01000010">
    <property type="protein sequence ID" value="GBP03349.1"/>
    <property type="molecule type" value="Genomic_DNA"/>
</dbReference>
<protein>
    <recommendedName>
        <fullName evidence="4">Peptidase M28 domain-containing protein</fullName>
    </recommendedName>
</protein>
<name>A0A4C1SMF9_EUMVA</name>
<accession>A0A4C1SMF9</accession>
<reference evidence="2 3" key="1">
    <citation type="journal article" date="2019" name="Commun. Biol.">
        <title>The bagworm genome reveals a unique fibroin gene that provides high tensile strength.</title>
        <authorList>
            <person name="Kono N."/>
            <person name="Nakamura H."/>
            <person name="Ohtoshi R."/>
            <person name="Tomita M."/>
            <person name="Numata K."/>
            <person name="Arakawa K."/>
        </authorList>
    </citation>
    <scope>NUCLEOTIDE SEQUENCE [LARGE SCALE GENOMIC DNA]</scope>
</reference>
<evidence type="ECO:0000256" key="1">
    <source>
        <dbReference type="SAM" id="Phobius"/>
    </source>
</evidence>
<proteinExistence type="predicted"/>
<dbReference type="AlphaFoldDB" id="A0A4C1SMF9"/>
<sequence length="139" mass="15219">MEDFGQVYGVDIAFVKWGNVYHTRYDDPSTCRPARYSTRATCCCRSSAVGNDSEIGVKMVSLSGWLIVELLHSVLGRIYSIVIGSLITMMLMWFMGMTTTDASGLNRIIRVAQAMRDSDIGVAGGFVLICIPNTGSDMC</sequence>